<proteinExistence type="predicted"/>
<name>A0AAV3QCC2_LITER</name>
<organism evidence="1 2">
    <name type="scientific">Lithospermum erythrorhizon</name>
    <name type="common">Purple gromwell</name>
    <name type="synonym">Lithospermum officinale var. erythrorhizon</name>
    <dbReference type="NCBI Taxonomy" id="34254"/>
    <lineage>
        <taxon>Eukaryota</taxon>
        <taxon>Viridiplantae</taxon>
        <taxon>Streptophyta</taxon>
        <taxon>Embryophyta</taxon>
        <taxon>Tracheophyta</taxon>
        <taxon>Spermatophyta</taxon>
        <taxon>Magnoliopsida</taxon>
        <taxon>eudicotyledons</taxon>
        <taxon>Gunneridae</taxon>
        <taxon>Pentapetalae</taxon>
        <taxon>asterids</taxon>
        <taxon>lamiids</taxon>
        <taxon>Boraginales</taxon>
        <taxon>Boraginaceae</taxon>
        <taxon>Boraginoideae</taxon>
        <taxon>Lithospermeae</taxon>
        <taxon>Lithospermum</taxon>
    </lineage>
</organism>
<keyword evidence="2" id="KW-1185">Reference proteome</keyword>
<dbReference type="AlphaFoldDB" id="A0AAV3QCC2"/>
<dbReference type="Proteomes" id="UP001454036">
    <property type="component" value="Unassembled WGS sequence"/>
</dbReference>
<dbReference type="EMBL" id="BAABME010004239">
    <property type="protein sequence ID" value="GAA0161669.1"/>
    <property type="molecule type" value="Genomic_DNA"/>
</dbReference>
<gene>
    <name evidence="1" type="ORF">LIER_17930</name>
</gene>
<sequence length="113" mass="13664">MKDVLKFAIFHDKEDNIEFLQSVHEHAPVEEEEEWKVGGFQNPFGQYWQATIMSYKNLKLLNEENDEVARAFGGDFFMNRFDQKYCLELMRHMISHLKKFHIKMSRMYKVILQ</sequence>
<evidence type="ECO:0000313" key="2">
    <source>
        <dbReference type="Proteomes" id="UP001454036"/>
    </source>
</evidence>
<comment type="caution">
    <text evidence="1">The sequence shown here is derived from an EMBL/GenBank/DDBJ whole genome shotgun (WGS) entry which is preliminary data.</text>
</comment>
<evidence type="ECO:0000313" key="1">
    <source>
        <dbReference type="EMBL" id="GAA0161669.1"/>
    </source>
</evidence>
<reference evidence="1 2" key="1">
    <citation type="submission" date="2024-01" db="EMBL/GenBank/DDBJ databases">
        <title>The complete chloroplast genome sequence of Lithospermum erythrorhizon: insights into the phylogenetic relationship among Boraginaceae species and the maternal lineages of purple gromwells.</title>
        <authorList>
            <person name="Okada T."/>
            <person name="Watanabe K."/>
        </authorList>
    </citation>
    <scope>NUCLEOTIDE SEQUENCE [LARGE SCALE GENOMIC DNA]</scope>
</reference>
<accession>A0AAV3QCC2</accession>
<protein>
    <submittedName>
        <fullName evidence="1">Uncharacterized protein</fullName>
    </submittedName>
</protein>